<keyword evidence="5 7" id="KW-1133">Transmembrane helix</keyword>
<dbReference type="NCBIfam" id="TIGR00077">
    <property type="entry name" value="lspA"/>
    <property type="match status" value="1"/>
</dbReference>
<dbReference type="InterPro" id="IPR001872">
    <property type="entry name" value="Peptidase_A8"/>
</dbReference>
<evidence type="ECO:0000256" key="3">
    <source>
        <dbReference type="ARBA" id="ARBA00022692"/>
    </source>
</evidence>
<keyword evidence="4 8" id="KW-0378">Hydrolase</keyword>
<dbReference type="PANTHER" id="PTHR33695">
    <property type="entry name" value="LIPOPROTEIN SIGNAL PEPTIDASE"/>
    <property type="match status" value="1"/>
</dbReference>
<organism evidence="8">
    <name type="scientific">hydrothermal vent metagenome</name>
    <dbReference type="NCBI Taxonomy" id="652676"/>
    <lineage>
        <taxon>unclassified sequences</taxon>
        <taxon>metagenomes</taxon>
        <taxon>ecological metagenomes</taxon>
    </lineage>
</organism>
<feature type="transmembrane region" description="Helical" evidence="7">
    <location>
        <begin position="127"/>
        <end position="151"/>
    </location>
</feature>
<keyword evidence="1" id="KW-1003">Cell membrane</keyword>
<dbReference type="AlphaFoldDB" id="A0A3B1BBI2"/>
<dbReference type="EMBL" id="UOFU01000268">
    <property type="protein sequence ID" value="VAX02377.1"/>
    <property type="molecule type" value="Genomic_DNA"/>
</dbReference>
<keyword evidence="3 7" id="KW-0812">Transmembrane</keyword>
<feature type="transmembrane region" description="Helical" evidence="7">
    <location>
        <begin position="64"/>
        <end position="82"/>
    </location>
</feature>
<keyword evidence="8" id="KW-0449">Lipoprotein</keyword>
<proteinExistence type="inferred from homology"/>
<reference evidence="8" key="1">
    <citation type="submission" date="2018-06" db="EMBL/GenBank/DDBJ databases">
        <authorList>
            <person name="Zhirakovskaya E."/>
        </authorList>
    </citation>
    <scope>NUCLEOTIDE SEQUENCE</scope>
</reference>
<dbReference type="HAMAP" id="MF_00161">
    <property type="entry name" value="LspA"/>
    <property type="match status" value="1"/>
</dbReference>
<protein>
    <submittedName>
        <fullName evidence="8">Lipoprotein signal peptidase</fullName>
        <ecNumber evidence="8">3.4.23.36</ecNumber>
    </submittedName>
</protein>
<evidence type="ECO:0000256" key="2">
    <source>
        <dbReference type="ARBA" id="ARBA00022670"/>
    </source>
</evidence>
<keyword evidence="2" id="KW-0645">Protease</keyword>
<dbReference type="Pfam" id="PF01252">
    <property type="entry name" value="Peptidase_A8"/>
    <property type="match status" value="1"/>
</dbReference>
<dbReference type="PANTHER" id="PTHR33695:SF1">
    <property type="entry name" value="LIPOPROTEIN SIGNAL PEPTIDASE"/>
    <property type="match status" value="1"/>
</dbReference>
<feature type="transmembrane region" description="Helical" evidence="7">
    <location>
        <begin position="89"/>
        <end position="107"/>
    </location>
</feature>
<dbReference type="GO" id="GO:0006508">
    <property type="term" value="P:proteolysis"/>
    <property type="evidence" value="ECO:0007669"/>
    <property type="project" value="UniProtKB-KW"/>
</dbReference>
<dbReference type="PRINTS" id="PR00781">
    <property type="entry name" value="LIPOSIGPTASE"/>
</dbReference>
<dbReference type="EC" id="3.4.23.36" evidence="8"/>
<evidence type="ECO:0000256" key="1">
    <source>
        <dbReference type="ARBA" id="ARBA00022475"/>
    </source>
</evidence>
<dbReference type="GO" id="GO:0004190">
    <property type="term" value="F:aspartic-type endopeptidase activity"/>
    <property type="evidence" value="ECO:0007669"/>
    <property type="project" value="UniProtKB-EC"/>
</dbReference>
<evidence type="ECO:0000313" key="8">
    <source>
        <dbReference type="EMBL" id="VAX02377.1"/>
    </source>
</evidence>
<evidence type="ECO:0000256" key="5">
    <source>
        <dbReference type="ARBA" id="ARBA00022989"/>
    </source>
</evidence>
<sequence>MYNLKWFLLSAIVVALDLWTKALASEHLVMYQPLPVFSGFNLTLMHNEGAAFSFLSTAGGWQRWFLSIIAAVVSVVIIVWLARLKPRQHWLALALALVLGGALGNLWDRLTLGYVVDFIQMYYQEWYWPAFNIADSSIFVGAMILILDSLFGHHDEAEKKS</sequence>
<accession>A0A3B1BBI2</accession>
<dbReference type="GO" id="GO:0016020">
    <property type="term" value="C:membrane"/>
    <property type="evidence" value="ECO:0007669"/>
    <property type="project" value="InterPro"/>
</dbReference>
<gene>
    <name evidence="8" type="ORF">MNBD_GAMMA20-2195</name>
</gene>
<keyword evidence="6 7" id="KW-0472">Membrane</keyword>
<evidence type="ECO:0000256" key="6">
    <source>
        <dbReference type="ARBA" id="ARBA00023136"/>
    </source>
</evidence>
<evidence type="ECO:0000256" key="7">
    <source>
        <dbReference type="SAM" id="Phobius"/>
    </source>
</evidence>
<evidence type="ECO:0000256" key="4">
    <source>
        <dbReference type="ARBA" id="ARBA00022801"/>
    </source>
</evidence>
<name>A0A3B1BBI2_9ZZZZ</name>